<gene>
    <name evidence="1" type="ORF">GMARGA_LOCUS38809</name>
</gene>
<accession>A0ABN7X6F5</accession>
<organism evidence="1 2">
    <name type="scientific">Gigaspora margarita</name>
    <dbReference type="NCBI Taxonomy" id="4874"/>
    <lineage>
        <taxon>Eukaryota</taxon>
        <taxon>Fungi</taxon>
        <taxon>Fungi incertae sedis</taxon>
        <taxon>Mucoromycota</taxon>
        <taxon>Glomeromycotina</taxon>
        <taxon>Glomeromycetes</taxon>
        <taxon>Diversisporales</taxon>
        <taxon>Gigasporaceae</taxon>
        <taxon>Gigaspora</taxon>
    </lineage>
</organism>
<dbReference type="EMBL" id="CAJVQB010088869">
    <property type="protein sequence ID" value="CAG8847704.1"/>
    <property type="molecule type" value="Genomic_DNA"/>
</dbReference>
<feature type="non-terminal residue" evidence="1">
    <location>
        <position position="1"/>
    </location>
</feature>
<proteinExistence type="predicted"/>
<evidence type="ECO:0000313" key="1">
    <source>
        <dbReference type="EMBL" id="CAG8847704.1"/>
    </source>
</evidence>
<evidence type="ECO:0000313" key="2">
    <source>
        <dbReference type="Proteomes" id="UP000789901"/>
    </source>
</evidence>
<protein>
    <submittedName>
        <fullName evidence="1">14712_t:CDS:1</fullName>
    </submittedName>
</protein>
<keyword evidence="2" id="KW-1185">Reference proteome</keyword>
<sequence>EQMFTYMDKAEQMPTYMDEAEQMSFYIDKESNPIQSKGNKAKYDLCRTELVYQDGTTLNLKKHLKIHRSRVPELNESKVKKGSITVIKMLNNKAS</sequence>
<name>A0ABN7X6F5_GIGMA</name>
<dbReference type="Proteomes" id="UP000789901">
    <property type="component" value="Unassembled WGS sequence"/>
</dbReference>
<comment type="caution">
    <text evidence="1">The sequence shown here is derived from an EMBL/GenBank/DDBJ whole genome shotgun (WGS) entry which is preliminary data.</text>
</comment>
<feature type="non-terminal residue" evidence="1">
    <location>
        <position position="95"/>
    </location>
</feature>
<reference evidence="1 2" key="1">
    <citation type="submission" date="2021-06" db="EMBL/GenBank/DDBJ databases">
        <authorList>
            <person name="Kallberg Y."/>
            <person name="Tangrot J."/>
            <person name="Rosling A."/>
        </authorList>
    </citation>
    <scope>NUCLEOTIDE SEQUENCE [LARGE SCALE GENOMIC DNA]</scope>
    <source>
        <strain evidence="1 2">120-4 pot B 10/14</strain>
    </source>
</reference>